<proteinExistence type="predicted"/>
<dbReference type="Proteomes" id="UP000053091">
    <property type="component" value="Unassembled WGS sequence"/>
</dbReference>
<accession>A0A0S7BR22</accession>
<dbReference type="RefSeq" id="WP_062039573.1">
    <property type="nucleotide sequence ID" value="NZ_DF968182.1"/>
</dbReference>
<dbReference type="EMBL" id="DF968182">
    <property type="protein sequence ID" value="GAP42956.1"/>
    <property type="molecule type" value="Genomic_DNA"/>
</dbReference>
<keyword evidence="1" id="KW-1133">Transmembrane helix</keyword>
<gene>
    <name evidence="3" type="ORF">TBC1_111097</name>
</gene>
<evidence type="ECO:0000313" key="3">
    <source>
        <dbReference type="EMBL" id="GAP42956.1"/>
    </source>
</evidence>
<organism evidence="3">
    <name type="scientific">Lentimicrobium saccharophilum</name>
    <dbReference type="NCBI Taxonomy" id="1678841"/>
    <lineage>
        <taxon>Bacteria</taxon>
        <taxon>Pseudomonadati</taxon>
        <taxon>Bacteroidota</taxon>
        <taxon>Bacteroidia</taxon>
        <taxon>Bacteroidales</taxon>
        <taxon>Lentimicrobiaceae</taxon>
        <taxon>Lentimicrobium</taxon>
    </lineage>
</organism>
<keyword evidence="1" id="KW-0812">Transmembrane</keyword>
<keyword evidence="4" id="KW-1185">Reference proteome</keyword>
<feature type="domain" description="DUF4395" evidence="2">
    <location>
        <begin position="21"/>
        <end position="156"/>
    </location>
</feature>
<sequence length="227" mass="25730">MANKIIKFGEDVDGYSIPVLNEREVRAAAGLLFVLMFTAILTVIMKGNFLLLKYAVVIFLTDFMVRVFINPKYAPTLILGRLVIFNQTPEYVGAQQKKFAWVIGLALGLIMLVHLLIMNAFSPVTGIICLICLIFLFFESAFGICLGCKFYSLFYREKAQYCPGEVCEVKDRQPIQKTSLAQWMIVLGFIAWIVVSVFIFNDNFREQPYDLFGIENQAHAAEQPTPD</sequence>
<dbReference type="STRING" id="1678841.TBC1_111097"/>
<evidence type="ECO:0000313" key="4">
    <source>
        <dbReference type="Proteomes" id="UP000053091"/>
    </source>
</evidence>
<dbReference type="OrthoDB" id="9783675at2"/>
<protein>
    <recommendedName>
        <fullName evidence="2">DUF4395 domain-containing protein</fullName>
    </recommendedName>
</protein>
<evidence type="ECO:0000259" key="2">
    <source>
        <dbReference type="Pfam" id="PF14340"/>
    </source>
</evidence>
<reference evidence="3" key="1">
    <citation type="journal article" date="2015" name="Genome Announc.">
        <title>Draft Genome Sequence of Bacteroidales Strain TBC1, a Novel Isolate from a Methanogenic Wastewater Treatment System.</title>
        <authorList>
            <person name="Tourlousse D.M."/>
            <person name="Matsuura N."/>
            <person name="Sun L."/>
            <person name="Toyonaga M."/>
            <person name="Kuroda K."/>
            <person name="Ohashi A."/>
            <person name="Cruz R."/>
            <person name="Yamaguchi T."/>
            <person name="Sekiguchi Y."/>
        </authorList>
    </citation>
    <scope>NUCLEOTIDE SEQUENCE [LARGE SCALE GENOMIC DNA]</scope>
    <source>
        <strain evidence="3">TBC1</strain>
    </source>
</reference>
<name>A0A0S7BR22_9BACT</name>
<keyword evidence="1" id="KW-0472">Membrane</keyword>
<dbReference type="Pfam" id="PF14340">
    <property type="entry name" value="DUF4395"/>
    <property type="match status" value="1"/>
</dbReference>
<feature type="transmembrane region" description="Helical" evidence="1">
    <location>
        <begin position="180"/>
        <end position="200"/>
    </location>
</feature>
<feature type="transmembrane region" description="Helical" evidence="1">
    <location>
        <begin position="99"/>
        <end position="118"/>
    </location>
</feature>
<dbReference type="AlphaFoldDB" id="A0A0S7BR22"/>
<dbReference type="InterPro" id="IPR025508">
    <property type="entry name" value="DUF4395"/>
</dbReference>
<feature type="transmembrane region" description="Helical" evidence="1">
    <location>
        <begin position="124"/>
        <end position="148"/>
    </location>
</feature>
<evidence type="ECO:0000256" key="1">
    <source>
        <dbReference type="SAM" id="Phobius"/>
    </source>
</evidence>
<feature type="transmembrane region" description="Helical" evidence="1">
    <location>
        <begin position="25"/>
        <end position="45"/>
    </location>
</feature>